<feature type="region of interest" description="Disordered" evidence="2">
    <location>
        <begin position="205"/>
        <end position="229"/>
    </location>
</feature>
<accession>A0AAW0D844</accession>
<keyword evidence="1" id="KW-0175">Coiled coil</keyword>
<reference evidence="3 4" key="1">
    <citation type="submission" date="2024-01" db="EMBL/GenBank/DDBJ databases">
        <title>A draft genome for a cacao thread blight-causing isolate of Paramarasmius palmivorus.</title>
        <authorList>
            <person name="Baruah I.K."/>
            <person name="Bukari Y."/>
            <person name="Amoako-Attah I."/>
            <person name="Meinhardt L.W."/>
            <person name="Bailey B.A."/>
            <person name="Cohen S.P."/>
        </authorList>
    </citation>
    <scope>NUCLEOTIDE SEQUENCE [LARGE SCALE GENOMIC DNA]</scope>
    <source>
        <strain evidence="3 4">GH-12</strain>
    </source>
</reference>
<evidence type="ECO:0000313" key="4">
    <source>
        <dbReference type="Proteomes" id="UP001383192"/>
    </source>
</evidence>
<proteinExistence type="predicted"/>
<keyword evidence="4" id="KW-1185">Reference proteome</keyword>
<sequence length="425" mass="47079">MSDLVRRSPRKSTAITHGPRRQLCQKCTGPDRHFRVDCPDHSGKARRAKKLQNAQQQRQVQLARAAQPDVPNTCLTPRTTPELNGISPETAAQVTTEITDVFRTSSSSRTLVSEIFGAPTNLSSVIQPISGDREPTISPQRHMDSIFPAVDCDTELGIDSGSTVYNSRDMANITGLSEPNPTHQLLTMRGTPVPGEMVLRCDPNTPIGSPRNAMSDDPCASLGRKRKRSPLTLPGQQRIRPSKSNPIYGLVDGAKRGSEQWEVARKVPQFNVLPTWADCNKKFNEKMQAVLRLAEETADETGSWIYVAAQMPTGRHEYTHFASRRLRKEAPGPVNDINAIAHNMFRGLVNSRRKDVLQLELEVASQRTDMQRLAEEKVALSRAKDDAEAIIQGLRSRLATSNSLSAEELRVLLEGNVFDDLPEAH</sequence>
<gene>
    <name evidence="3" type="ORF">VNI00_006102</name>
</gene>
<protein>
    <submittedName>
        <fullName evidence="3">Uncharacterized protein</fullName>
    </submittedName>
</protein>
<organism evidence="3 4">
    <name type="scientific">Paramarasmius palmivorus</name>
    <dbReference type="NCBI Taxonomy" id="297713"/>
    <lineage>
        <taxon>Eukaryota</taxon>
        <taxon>Fungi</taxon>
        <taxon>Dikarya</taxon>
        <taxon>Basidiomycota</taxon>
        <taxon>Agaricomycotina</taxon>
        <taxon>Agaricomycetes</taxon>
        <taxon>Agaricomycetidae</taxon>
        <taxon>Agaricales</taxon>
        <taxon>Marasmiineae</taxon>
        <taxon>Marasmiaceae</taxon>
        <taxon>Paramarasmius</taxon>
    </lineage>
</organism>
<name>A0AAW0D844_9AGAR</name>
<feature type="coiled-coil region" evidence="1">
    <location>
        <begin position="356"/>
        <end position="390"/>
    </location>
</feature>
<dbReference type="Proteomes" id="UP001383192">
    <property type="component" value="Unassembled WGS sequence"/>
</dbReference>
<feature type="region of interest" description="Disordered" evidence="2">
    <location>
        <begin position="1"/>
        <end position="27"/>
    </location>
</feature>
<comment type="caution">
    <text evidence="3">The sequence shown here is derived from an EMBL/GenBank/DDBJ whole genome shotgun (WGS) entry which is preliminary data.</text>
</comment>
<dbReference type="AlphaFoldDB" id="A0AAW0D844"/>
<evidence type="ECO:0000313" key="3">
    <source>
        <dbReference type="EMBL" id="KAK7047774.1"/>
    </source>
</evidence>
<evidence type="ECO:0000256" key="2">
    <source>
        <dbReference type="SAM" id="MobiDB-lite"/>
    </source>
</evidence>
<dbReference type="EMBL" id="JAYKXP010000018">
    <property type="protein sequence ID" value="KAK7047774.1"/>
    <property type="molecule type" value="Genomic_DNA"/>
</dbReference>
<evidence type="ECO:0000256" key="1">
    <source>
        <dbReference type="SAM" id="Coils"/>
    </source>
</evidence>